<evidence type="ECO:0000313" key="3">
    <source>
        <dbReference type="Proteomes" id="UP000886520"/>
    </source>
</evidence>
<dbReference type="EMBL" id="JABFUD020000008">
    <property type="protein sequence ID" value="KAI5076059.1"/>
    <property type="molecule type" value="Genomic_DNA"/>
</dbReference>
<dbReference type="Proteomes" id="UP000886520">
    <property type="component" value="Chromosome 8"/>
</dbReference>
<accession>A0A9D4ZHW2</accession>
<comment type="caution">
    <text evidence="2">The sequence shown here is derived from an EMBL/GenBank/DDBJ whole genome shotgun (WGS) entry which is preliminary data.</text>
</comment>
<sequence length="150" mass="16778">MASLQQSMSRLSINGASQRPHTCAFSSTSLMGVGVAMPLSFSQVRDGRRRSVISMVVRRWERKEVKPNSLPVLQKLHVKTQQQSSCEGCKFENKTCQGQARGRIWPDNSGRGTNSQLQCDALLKERKGGQQGGAQSFRRWKKGKVPSKDW</sequence>
<reference evidence="2" key="1">
    <citation type="submission" date="2021-01" db="EMBL/GenBank/DDBJ databases">
        <title>Adiantum capillus-veneris genome.</title>
        <authorList>
            <person name="Fang Y."/>
            <person name="Liao Q."/>
        </authorList>
    </citation>
    <scope>NUCLEOTIDE SEQUENCE</scope>
    <source>
        <strain evidence="2">H3</strain>
        <tissue evidence="2">Leaf</tissue>
    </source>
</reference>
<organism evidence="2 3">
    <name type="scientific">Adiantum capillus-veneris</name>
    <name type="common">Maidenhair fern</name>
    <dbReference type="NCBI Taxonomy" id="13818"/>
    <lineage>
        <taxon>Eukaryota</taxon>
        <taxon>Viridiplantae</taxon>
        <taxon>Streptophyta</taxon>
        <taxon>Embryophyta</taxon>
        <taxon>Tracheophyta</taxon>
        <taxon>Polypodiopsida</taxon>
        <taxon>Polypodiidae</taxon>
        <taxon>Polypodiales</taxon>
        <taxon>Pteridineae</taxon>
        <taxon>Pteridaceae</taxon>
        <taxon>Vittarioideae</taxon>
        <taxon>Adiantum</taxon>
    </lineage>
</organism>
<protein>
    <submittedName>
        <fullName evidence="2">Uncharacterized protein</fullName>
    </submittedName>
</protein>
<dbReference type="AlphaFoldDB" id="A0A9D4ZHW2"/>
<dbReference type="OrthoDB" id="359154at2759"/>
<evidence type="ECO:0000313" key="2">
    <source>
        <dbReference type="EMBL" id="KAI5076059.1"/>
    </source>
</evidence>
<feature type="compositionally biased region" description="Basic residues" evidence="1">
    <location>
        <begin position="138"/>
        <end position="150"/>
    </location>
</feature>
<name>A0A9D4ZHW2_ADICA</name>
<gene>
    <name evidence="2" type="ORF">GOP47_0008124</name>
</gene>
<evidence type="ECO:0000256" key="1">
    <source>
        <dbReference type="SAM" id="MobiDB-lite"/>
    </source>
</evidence>
<proteinExistence type="predicted"/>
<keyword evidence="3" id="KW-1185">Reference proteome</keyword>
<feature type="region of interest" description="Disordered" evidence="1">
    <location>
        <begin position="126"/>
        <end position="150"/>
    </location>
</feature>